<dbReference type="OMA" id="FILRIQW"/>
<dbReference type="RefSeq" id="XP_005850037.1">
    <property type="nucleotide sequence ID" value="XM_005849975.1"/>
</dbReference>
<evidence type="ECO:0000313" key="1">
    <source>
        <dbReference type="EMBL" id="EFN57935.1"/>
    </source>
</evidence>
<name>E1Z7K4_CHLVA</name>
<dbReference type="InterPro" id="IPR036291">
    <property type="entry name" value="NAD(P)-bd_dom_sf"/>
</dbReference>
<keyword evidence="2" id="KW-1185">Reference proteome</keyword>
<dbReference type="eggNOG" id="ENOG502S5US">
    <property type="taxonomic scope" value="Eukaryota"/>
</dbReference>
<dbReference type="STRING" id="554065.E1Z7K4"/>
<sequence>MAALAQVLILSTPSWDPPKQREQIKAMAASLGPGAKGKLLIDVINGLNAWPSLALDWAGGPSSSEIVQEELPETAVYKAFSTVGVEQMTAPDGSLINGQQLTMLFAGPAEKKDAVAAVVAGAGFQPRYVGPIRYARNLDAIAELWIHLSIPGAGETPECWGRNFHFQVVEKL</sequence>
<dbReference type="Gene3D" id="3.40.50.720">
    <property type="entry name" value="NAD(P)-binding Rossmann-like Domain"/>
    <property type="match status" value="1"/>
</dbReference>
<evidence type="ECO:0000313" key="2">
    <source>
        <dbReference type="Proteomes" id="UP000008141"/>
    </source>
</evidence>
<dbReference type="AlphaFoldDB" id="E1Z7K4"/>
<dbReference type="Proteomes" id="UP000008141">
    <property type="component" value="Unassembled WGS sequence"/>
</dbReference>
<dbReference type="InParanoid" id="E1Z7K4"/>
<dbReference type="KEGG" id="cvr:CHLNCDRAFT_142024"/>
<protein>
    <submittedName>
        <fullName evidence="1">Expressed protein</fullName>
    </submittedName>
</protein>
<dbReference type="OrthoDB" id="550646at2759"/>
<dbReference type="GeneID" id="17357462"/>
<proteinExistence type="predicted"/>
<dbReference type="EMBL" id="GL433838">
    <property type="protein sequence ID" value="EFN57935.1"/>
    <property type="molecule type" value="Genomic_DNA"/>
</dbReference>
<dbReference type="SUPFAM" id="SSF51735">
    <property type="entry name" value="NAD(P)-binding Rossmann-fold domains"/>
    <property type="match status" value="1"/>
</dbReference>
<gene>
    <name evidence="1" type="ORF">CHLNCDRAFT_142024</name>
</gene>
<reference evidence="1 2" key="1">
    <citation type="journal article" date="2010" name="Plant Cell">
        <title>The Chlorella variabilis NC64A genome reveals adaptation to photosymbiosis, coevolution with viruses, and cryptic sex.</title>
        <authorList>
            <person name="Blanc G."/>
            <person name="Duncan G."/>
            <person name="Agarkova I."/>
            <person name="Borodovsky M."/>
            <person name="Gurnon J."/>
            <person name="Kuo A."/>
            <person name="Lindquist E."/>
            <person name="Lucas S."/>
            <person name="Pangilinan J."/>
            <person name="Polle J."/>
            <person name="Salamov A."/>
            <person name="Terry A."/>
            <person name="Yamada T."/>
            <person name="Dunigan D.D."/>
            <person name="Grigoriev I.V."/>
            <person name="Claverie J.M."/>
            <person name="Van Etten J.L."/>
        </authorList>
    </citation>
    <scope>NUCLEOTIDE SEQUENCE [LARGE SCALE GENOMIC DNA]</scope>
    <source>
        <strain evidence="1 2">NC64A</strain>
    </source>
</reference>
<organism evidence="2">
    <name type="scientific">Chlorella variabilis</name>
    <name type="common">Green alga</name>
    <dbReference type="NCBI Taxonomy" id="554065"/>
    <lineage>
        <taxon>Eukaryota</taxon>
        <taxon>Viridiplantae</taxon>
        <taxon>Chlorophyta</taxon>
        <taxon>core chlorophytes</taxon>
        <taxon>Trebouxiophyceae</taxon>
        <taxon>Chlorellales</taxon>
        <taxon>Chlorellaceae</taxon>
        <taxon>Chlorella clade</taxon>
        <taxon>Chlorella</taxon>
    </lineage>
</organism>
<accession>E1Z7K4</accession>